<dbReference type="AlphaFoldDB" id="A0A6L6WSI7"/>
<proteinExistence type="predicted"/>
<name>A0A6L6WSI7_9ACTN</name>
<evidence type="ECO:0000313" key="2">
    <source>
        <dbReference type="Proteomes" id="UP000483802"/>
    </source>
</evidence>
<keyword evidence="2" id="KW-1185">Reference proteome</keyword>
<dbReference type="RefSeq" id="WP_157164397.1">
    <property type="nucleotide sequence ID" value="NZ_WPNZ01000002.1"/>
</dbReference>
<evidence type="ECO:0000313" key="1">
    <source>
        <dbReference type="EMBL" id="MVO84134.1"/>
    </source>
</evidence>
<reference evidence="1 2" key="1">
    <citation type="submission" date="2019-11" db="EMBL/GenBank/DDBJ databases">
        <title>Streptomyces typhae sp. nov., a novel endophytic actinomycete isolated from the root of cattail pollen (Typha angustifolia L.).</title>
        <authorList>
            <person name="Peng C."/>
        </authorList>
    </citation>
    <scope>NUCLEOTIDE SEQUENCE [LARGE SCALE GENOMIC DNA]</scope>
    <source>
        <strain evidence="2">p1417</strain>
    </source>
</reference>
<gene>
    <name evidence="1" type="ORF">GPA10_04955</name>
</gene>
<sequence length="75" mass="8049">MTGPEHYREAERLLRDQYRTDQSIAEAQVHATLALAAATAMQAAVDGCEPGMGSGEYHEWYQAAGVKPRQGGDAG</sequence>
<accession>A0A6L6WSI7</accession>
<dbReference type="Proteomes" id="UP000483802">
    <property type="component" value="Unassembled WGS sequence"/>
</dbReference>
<organism evidence="1 2">
    <name type="scientific">Streptomyces typhae</name>
    <dbReference type="NCBI Taxonomy" id="2681492"/>
    <lineage>
        <taxon>Bacteria</taxon>
        <taxon>Bacillati</taxon>
        <taxon>Actinomycetota</taxon>
        <taxon>Actinomycetes</taxon>
        <taxon>Kitasatosporales</taxon>
        <taxon>Streptomycetaceae</taxon>
        <taxon>Streptomyces</taxon>
    </lineage>
</organism>
<comment type="caution">
    <text evidence="1">The sequence shown here is derived from an EMBL/GenBank/DDBJ whole genome shotgun (WGS) entry which is preliminary data.</text>
</comment>
<dbReference type="EMBL" id="WPNZ01000002">
    <property type="protein sequence ID" value="MVO84134.1"/>
    <property type="molecule type" value="Genomic_DNA"/>
</dbReference>
<protein>
    <submittedName>
        <fullName evidence="1">Uncharacterized protein</fullName>
    </submittedName>
</protein>